<dbReference type="Proteomes" id="UP000190341">
    <property type="component" value="Unassembled WGS sequence"/>
</dbReference>
<evidence type="ECO:0000256" key="1">
    <source>
        <dbReference type="ARBA" id="ARBA00022649"/>
    </source>
</evidence>
<dbReference type="RefSeq" id="WP_079724302.1">
    <property type="nucleotide sequence ID" value="NZ_BMCL01000002.1"/>
</dbReference>
<evidence type="ECO:0000313" key="2">
    <source>
        <dbReference type="EMBL" id="SKC67546.1"/>
    </source>
</evidence>
<dbReference type="InterPro" id="IPR007712">
    <property type="entry name" value="RelE/ParE_toxin"/>
</dbReference>
<dbReference type="STRING" id="428993.SAMN06296058_2072"/>
<dbReference type="EMBL" id="FUZV01000001">
    <property type="protein sequence ID" value="SKC67546.1"/>
    <property type="molecule type" value="Genomic_DNA"/>
</dbReference>
<dbReference type="Pfam" id="PF05016">
    <property type="entry name" value="ParE_toxin"/>
    <property type="match status" value="1"/>
</dbReference>
<organism evidence="2 3">
    <name type="scientific">Pseudoxanthomonas indica</name>
    <dbReference type="NCBI Taxonomy" id="428993"/>
    <lineage>
        <taxon>Bacteria</taxon>
        <taxon>Pseudomonadati</taxon>
        <taxon>Pseudomonadota</taxon>
        <taxon>Gammaproteobacteria</taxon>
        <taxon>Lysobacterales</taxon>
        <taxon>Lysobacteraceae</taxon>
        <taxon>Pseudoxanthomonas</taxon>
    </lineage>
</organism>
<gene>
    <name evidence="2" type="ORF">SAMN06296058_2072</name>
</gene>
<evidence type="ECO:0000313" key="3">
    <source>
        <dbReference type="Proteomes" id="UP000190341"/>
    </source>
</evidence>
<accession>A0A1T5KUU0</accession>
<sequence length="103" mass="11177">MSFTVRFAPEVAAQLQAIEDFISRTQATTTAAAFVDAIVSHCENLATFPLRGIRRDDLLPGLRISHYRGRTIIAFTVDTPASVVSILGVYYGGRDYDAVIVGA</sequence>
<proteinExistence type="predicted"/>
<keyword evidence="3" id="KW-1185">Reference proteome</keyword>
<name>A0A1T5KUU0_9GAMM</name>
<dbReference type="InterPro" id="IPR035093">
    <property type="entry name" value="RelE/ParE_toxin_dom_sf"/>
</dbReference>
<keyword evidence="1" id="KW-1277">Toxin-antitoxin system</keyword>
<dbReference type="Gene3D" id="3.30.2310.20">
    <property type="entry name" value="RelE-like"/>
    <property type="match status" value="1"/>
</dbReference>
<protein>
    <submittedName>
        <fullName evidence="2">Plasmid stabilization system protein ParE</fullName>
    </submittedName>
</protein>
<dbReference type="OrthoDB" id="9814952at2"/>
<reference evidence="2 3" key="1">
    <citation type="submission" date="2017-02" db="EMBL/GenBank/DDBJ databases">
        <authorList>
            <person name="Peterson S.W."/>
        </authorList>
    </citation>
    <scope>NUCLEOTIDE SEQUENCE [LARGE SCALE GENOMIC DNA]</scope>
    <source>
        <strain evidence="2 3">P15</strain>
    </source>
</reference>
<dbReference type="AlphaFoldDB" id="A0A1T5KUU0"/>